<protein>
    <recommendedName>
        <fullName evidence="4">F-box domain-containing protein</fullName>
    </recommendedName>
</protein>
<evidence type="ECO:0008006" key="4">
    <source>
        <dbReference type="Google" id="ProtNLM"/>
    </source>
</evidence>
<dbReference type="SUPFAM" id="SSF81383">
    <property type="entry name" value="F-box domain"/>
    <property type="match status" value="1"/>
</dbReference>
<reference evidence="2 3" key="1">
    <citation type="submission" date="2024-04" db="EMBL/GenBank/DDBJ databases">
        <title>Symmetric and asymmetric DNA N6-adenine methylation regulates different biological responses in Mucorales.</title>
        <authorList>
            <consortium name="Lawrence Berkeley National Laboratory"/>
            <person name="Lax C."/>
            <person name="Mondo S.J."/>
            <person name="Osorio-Concepcion M."/>
            <person name="Muszewska A."/>
            <person name="Corrochano-Luque M."/>
            <person name="Gutierrez G."/>
            <person name="Riley R."/>
            <person name="Lipzen A."/>
            <person name="Guo J."/>
            <person name="Hundley H."/>
            <person name="Amirebrahimi M."/>
            <person name="Ng V."/>
            <person name="Lorenzo-Gutierrez D."/>
            <person name="Binder U."/>
            <person name="Yang J."/>
            <person name="Song Y."/>
            <person name="Canovas D."/>
            <person name="Navarro E."/>
            <person name="Freitag M."/>
            <person name="Gabaldon T."/>
            <person name="Grigoriev I.V."/>
            <person name="Corrochano L.M."/>
            <person name="Nicolas F.E."/>
            <person name="Garre V."/>
        </authorList>
    </citation>
    <scope>NUCLEOTIDE SEQUENCE [LARGE SCALE GENOMIC DNA]</scope>
    <source>
        <strain evidence="2 3">L51</strain>
    </source>
</reference>
<name>A0ABR3B1Q2_PHYBL</name>
<accession>A0ABR3B1Q2</accession>
<organism evidence="2 3">
    <name type="scientific">Phycomyces blakesleeanus</name>
    <dbReference type="NCBI Taxonomy" id="4837"/>
    <lineage>
        <taxon>Eukaryota</taxon>
        <taxon>Fungi</taxon>
        <taxon>Fungi incertae sedis</taxon>
        <taxon>Mucoromycota</taxon>
        <taxon>Mucoromycotina</taxon>
        <taxon>Mucoromycetes</taxon>
        <taxon>Mucorales</taxon>
        <taxon>Phycomycetaceae</taxon>
        <taxon>Phycomyces</taxon>
    </lineage>
</organism>
<feature type="compositionally biased region" description="Polar residues" evidence="1">
    <location>
        <begin position="242"/>
        <end position="256"/>
    </location>
</feature>
<sequence length="396" mass="45269">MDDNLEEEFQTMTTTPRTFPCDELTDIQGKKVNVRQLAKDHHLILITLKSTECKVCPQLLHVLNLYGMDPDCYKYVDPFTHQVLEIDALRKKFFGLMLLKDAYFIIICPGSSSEVAKIQKITSFQRYPFIAGEQAMSLGRDLKLNMSDEELWPAIQKVSRDTLNVQTIYIGREPGNYYHTHLIKRLLCERVRWEMHGIKAIQQARSAVDRLQRRMIKCQEKSLTVGKTLSLLQALPTPPQVSASVTPSTNLHQSQLPAPPSRCSPQQLPAEILDLILSFDTSTTSLVKVARTSRLFYITVCSILVHRLRSQMNTLWTALPQQNGEPILDEMDAMNPALNRWEESDQGVGFRELEKRVEAIQELVTDVNYWTKQWVSRRIRAPVNSSSRTPVAVKST</sequence>
<evidence type="ECO:0000313" key="2">
    <source>
        <dbReference type="EMBL" id="KAL0087678.1"/>
    </source>
</evidence>
<evidence type="ECO:0000256" key="1">
    <source>
        <dbReference type="SAM" id="MobiDB-lite"/>
    </source>
</evidence>
<dbReference type="EMBL" id="JBCLYO010000006">
    <property type="protein sequence ID" value="KAL0087678.1"/>
    <property type="molecule type" value="Genomic_DNA"/>
</dbReference>
<gene>
    <name evidence="2" type="ORF">J3Q64DRAFT_1733907</name>
</gene>
<dbReference type="InterPro" id="IPR036047">
    <property type="entry name" value="F-box-like_dom_sf"/>
</dbReference>
<comment type="caution">
    <text evidence="2">The sequence shown here is derived from an EMBL/GenBank/DDBJ whole genome shotgun (WGS) entry which is preliminary data.</text>
</comment>
<feature type="region of interest" description="Disordered" evidence="1">
    <location>
        <begin position="242"/>
        <end position="263"/>
    </location>
</feature>
<dbReference type="Proteomes" id="UP001448207">
    <property type="component" value="Unassembled WGS sequence"/>
</dbReference>
<evidence type="ECO:0000313" key="3">
    <source>
        <dbReference type="Proteomes" id="UP001448207"/>
    </source>
</evidence>
<keyword evidence="3" id="KW-1185">Reference proteome</keyword>
<proteinExistence type="predicted"/>